<dbReference type="Proteomes" id="UP000199440">
    <property type="component" value="Unassembled WGS sequence"/>
</dbReference>
<dbReference type="SUPFAM" id="SSF46689">
    <property type="entry name" value="Homeodomain-like"/>
    <property type="match status" value="1"/>
</dbReference>
<dbReference type="AlphaFoldDB" id="A0A1G9Q3Q8"/>
<organism evidence="5 6">
    <name type="scientific">Kriegella aquimaris</name>
    <dbReference type="NCBI Taxonomy" id="192904"/>
    <lineage>
        <taxon>Bacteria</taxon>
        <taxon>Pseudomonadati</taxon>
        <taxon>Bacteroidota</taxon>
        <taxon>Flavobacteriia</taxon>
        <taxon>Flavobacteriales</taxon>
        <taxon>Flavobacteriaceae</taxon>
        <taxon>Kriegella</taxon>
    </lineage>
</organism>
<dbReference type="Pfam" id="PF12833">
    <property type="entry name" value="HTH_18"/>
    <property type="match status" value="1"/>
</dbReference>
<dbReference type="Gene3D" id="1.10.10.60">
    <property type="entry name" value="Homeodomain-like"/>
    <property type="match status" value="1"/>
</dbReference>
<feature type="domain" description="HTH araC/xylS-type" evidence="4">
    <location>
        <begin position="169"/>
        <end position="267"/>
    </location>
</feature>
<evidence type="ECO:0000259" key="4">
    <source>
        <dbReference type="PROSITE" id="PS01124"/>
    </source>
</evidence>
<evidence type="ECO:0000256" key="2">
    <source>
        <dbReference type="ARBA" id="ARBA00023125"/>
    </source>
</evidence>
<protein>
    <submittedName>
        <fullName evidence="5">AraC-type DNA-binding protein</fullName>
    </submittedName>
</protein>
<dbReference type="PROSITE" id="PS01124">
    <property type="entry name" value="HTH_ARAC_FAMILY_2"/>
    <property type="match status" value="1"/>
</dbReference>
<evidence type="ECO:0000256" key="3">
    <source>
        <dbReference type="ARBA" id="ARBA00023163"/>
    </source>
</evidence>
<reference evidence="5 6" key="1">
    <citation type="submission" date="2016-10" db="EMBL/GenBank/DDBJ databases">
        <authorList>
            <person name="de Groot N.N."/>
        </authorList>
    </citation>
    <scope>NUCLEOTIDE SEQUENCE [LARGE SCALE GENOMIC DNA]</scope>
    <source>
        <strain evidence="5 6">DSM 19886</strain>
    </source>
</reference>
<dbReference type="PANTHER" id="PTHR43280:SF32">
    <property type="entry name" value="TRANSCRIPTIONAL REGULATORY PROTEIN"/>
    <property type="match status" value="1"/>
</dbReference>
<keyword evidence="2 5" id="KW-0238">DNA-binding</keyword>
<dbReference type="PANTHER" id="PTHR43280">
    <property type="entry name" value="ARAC-FAMILY TRANSCRIPTIONAL REGULATOR"/>
    <property type="match status" value="1"/>
</dbReference>
<keyword evidence="1" id="KW-0805">Transcription regulation</keyword>
<dbReference type="InterPro" id="IPR018060">
    <property type="entry name" value="HTH_AraC"/>
</dbReference>
<evidence type="ECO:0000313" key="6">
    <source>
        <dbReference type="Proteomes" id="UP000199440"/>
    </source>
</evidence>
<dbReference type="RefSeq" id="WP_089888756.1">
    <property type="nucleotide sequence ID" value="NZ_FNGV01000004.1"/>
</dbReference>
<proteinExistence type="predicted"/>
<gene>
    <name evidence="5" type="ORF">SAMN04488514_104266</name>
</gene>
<dbReference type="SMART" id="SM00342">
    <property type="entry name" value="HTH_ARAC"/>
    <property type="match status" value="1"/>
</dbReference>
<dbReference type="InterPro" id="IPR009057">
    <property type="entry name" value="Homeodomain-like_sf"/>
</dbReference>
<keyword evidence="6" id="KW-1185">Reference proteome</keyword>
<dbReference type="OrthoDB" id="1096411at2"/>
<name>A0A1G9Q3Q8_9FLAO</name>
<evidence type="ECO:0000256" key="1">
    <source>
        <dbReference type="ARBA" id="ARBA00023015"/>
    </source>
</evidence>
<sequence>MKTHPVNISRIVKKRTTKPKGSFYTVCWIQDEIKYIEIDKIIYENVSNAIFFLDPINEWTISIENTALSPGYIMYLSKEILNEPLLSKLHINEVRLFNSGEIPKINLSPGIAKRTQAILEMLDELIASSLNSKESAILSLLNTFFVYCDGQCNIKSIITSNNSKSNIVYKFKKLVDKNLSKFHQVNDYANLLNISSKYLNECVKEILHVSAKDIITEQLLMQSRHALKFSGRSIKEISFELGFSSPDYFNYFVKSHTGNTPSAIRKS</sequence>
<dbReference type="STRING" id="192904.SAMN04488514_104266"/>
<dbReference type="GO" id="GO:0003700">
    <property type="term" value="F:DNA-binding transcription factor activity"/>
    <property type="evidence" value="ECO:0007669"/>
    <property type="project" value="InterPro"/>
</dbReference>
<evidence type="ECO:0000313" key="5">
    <source>
        <dbReference type="EMBL" id="SDM04965.1"/>
    </source>
</evidence>
<keyword evidence="3" id="KW-0804">Transcription</keyword>
<accession>A0A1G9Q3Q8</accession>
<dbReference type="EMBL" id="FNGV01000004">
    <property type="protein sequence ID" value="SDM04965.1"/>
    <property type="molecule type" value="Genomic_DNA"/>
</dbReference>
<dbReference type="GO" id="GO:0043565">
    <property type="term" value="F:sequence-specific DNA binding"/>
    <property type="evidence" value="ECO:0007669"/>
    <property type="project" value="InterPro"/>
</dbReference>